<evidence type="ECO:0000256" key="1">
    <source>
        <dbReference type="ARBA" id="ARBA00006754"/>
    </source>
</evidence>
<accession>A0A4R1HST1</accession>
<dbReference type="Pfam" id="PF17853">
    <property type="entry name" value="GGDEF_2"/>
    <property type="match status" value="1"/>
</dbReference>
<feature type="region of interest" description="Disordered" evidence="2">
    <location>
        <begin position="411"/>
        <end position="457"/>
    </location>
</feature>
<evidence type="ECO:0000259" key="3">
    <source>
        <dbReference type="Pfam" id="PF13556"/>
    </source>
</evidence>
<comment type="caution">
    <text evidence="5">The sequence shown here is derived from an EMBL/GenBank/DDBJ whole genome shotgun (WGS) entry which is preliminary data.</text>
</comment>
<comment type="similarity">
    <text evidence="1">Belongs to the CdaR family.</text>
</comment>
<gene>
    <name evidence="5" type="ORF">EV378_1041</name>
</gene>
<dbReference type="EMBL" id="SMFZ01000001">
    <property type="protein sequence ID" value="TCK25238.1"/>
    <property type="molecule type" value="Genomic_DNA"/>
</dbReference>
<dbReference type="InterPro" id="IPR025736">
    <property type="entry name" value="PucR_C-HTH_dom"/>
</dbReference>
<dbReference type="AlphaFoldDB" id="A0A4R1HST1"/>
<feature type="domain" description="CdaR GGDEF-like" evidence="4">
    <location>
        <begin position="182"/>
        <end position="302"/>
    </location>
</feature>
<protein>
    <submittedName>
        <fullName evidence="5">DNA-binding PucR family transcriptional regulator</fullName>
    </submittedName>
</protein>
<dbReference type="InterPro" id="IPR041522">
    <property type="entry name" value="CdaR_GGDEF"/>
</dbReference>
<dbReference type="Gene3D" id="1.10.10.2840">
    <property type="entry name" value="PucR C-terminal helix-turn-helix domain"/>
    <property type="match status" value="1"/>
</dbReference>
<proteinExistence type="inferred from homology"/>
<dbReference type="InterPro" id="IPR042070">
    <property type="entry name" value="PucR_C-HTH_sf"/>
</dbReference>
<evidence type="ECO:0000313" key="5">
    <source>
        <dbReference type="EMBL" id="TCK25238.1"/>
    </source>
</evidence>
<dbReference type="PANTHER" id="PTHR33744">
    <property type="entry name" value="CARBOHYDRATE DIACID REGULATOR"/>
    <property type="match status" value="1"/>
</dbReference>
<dbReference type="GO" id="GO:0003677">
    <property type="term" value="F:DNA binding"/>
    <property type="evidence" value="ECO:0007669"/>
    <property type="project" value="UniProtKB-KW"/>
</dbReference>
<dbReference type="Proteomes" id="UP000295560">
    <property type="component" value="Unassembled WGS sequence"/>
</dbReference>
<dbReference type="Pfam" id="PF13556">
    <property type="entry name" value="HTH_30"/>
    <property type="match status" value="1"/>
</dbReference>
<sequence length="457" mass="47976">MPLSVPLSGPRAMLPHVATEDLPVAATTLRRLERAAGRLAGDCLAAMEERQPWFARLPADERASVALVTQTGVANFVSWLAEPAATIRLTAEAFRIAPRDLARRISLRRTVELVRIATEVFEHQLPPLAADDRERRVLTEAVLRFGREIAFAAATVYAGAAESRGAWDARLEALVVDGVVRGDTDGALVSRAAALGWDPDAPVRCLVGSPPTPGSNAGPESPELLTELRRQAARRGHEVLVGVQGRRLVMLLHPVRGSGEDPDALPDIADGFGPGPVVAGPVSPGLLRSSAAVAEALAGLRAAPGWPSAPRPVDSDDLLPERALCGDPSAPARLRTALVEPLRAAGGELLHTLAAYLEGGGVLEACARALFVHPNTVRYRLRRIADITGYAPADARGAFVLRVALVADRTAEPAATSPPPAPHGTNGVPRHDTPGPPDVRSSPEAATIGRSLQPDGG</sequence>
<keyword evidence="6" id="KW-1185">Reference proteome</keyword>
<keyword evidence="5" id="KW-0238">DNA-binding</keyword>
<reference evidence="5 6" key="1">
    <citation type="submission" date="2019-03" db="EMBL/GenBank/DDBJ databases">
        <title>Sequencing the genomes of 1000 actinobacteria strains.</title>
        <authorList>
            <person name="Klenk H.-P."/>
        </authorList>
    </citation>
    <scope>NUCLEOTIDE SEQUENCE [LARGE SCALE GENOMIC DNA]</scope>
    <source>
        <strain evidence="5 6">DSM 44969</strain>
    </source>
</reference>
<dbReference type="InterPro" id="IPR051448">
    <property type="entry name" value="CdaR-like_regulators"/>
</dbReference>
<evidence type="ECO:0000256" key="2">
    <source>
        <dbReference type="SAM" id="MobiDB-lite"/>
    </source>
</evidence>
<name>A0A4R1HST1_PSEEN</name>
<evidence type="ECO:0000259" key="4">
    <source>
        <dbReference type="Pfam" id="PF17853"/>
    </source>
</evidence>
<evidence type="ECO:0000313" key="6">
    <source>
        <dbReference type="Proteomes" id="UP000295560"/>
    </source>
</evidence>
<feature type="domain" description="PucR C-terminal helix-turn-helix" evidence="3">
    <location>
        <begin position="349"/>
        <end position="406"/>
    </location>
</feature>
<organism evidence="5 6">
    <name type="scientific">Pseudonocardia endophytica</name>
    <dbReference type="NCBI Taxonomy" id="401976"/>
    <lineage>
        <taxon>Bacteria</taxon>
        <taxon>Bacillati</taxon>
        <taxon>Actinomycetota</taxon>
        <taxon>Actinomycetes</taxon>
        <taxon>Pseudonocardiales</taxon>
        <taxon>Pseudonocardiaceae</taxon>
        <taxon>Pseudonocardia</taxon>
    </lineage>
</organism>
<dbReference type="PANTHER" id="PTHR33744:SF7">
    <property type="entry name" value="PUCR FAMILY TRANSCRIPTIONAL REGULATOR"/>
    <property type="match status" value="1"/>
</dbReference>